<accession>A0ABD3H918</accession>
<protein>
    <submittedName>
        <fullName evidence="2">Uncharacterized protein</fullName>
    </submittedName>
</protein>
<reference evidence="2 3" key="1">
    <citation type="submission" date="2024-09" db="EMBL/GenBank/DDBJ databases">
        <title>Chromosome-scale assembly of Riccia sorocarpa.</title>
        <authorList>
            <person name="Paukszto L."/>
        </authorList>
    </citation>
    <scope>NUCLEOTIDE SEQUENCE [LARGE SCALE GENOMIC DNA]</scope>
    <source>
        <strain evidence="2">LP-2024</strain>
        <tissue evidence="2">Aerial parts of the thallus</tissue>
    </source>
</reference>
<keyword evidence="3" id="KW-1185">Reference proteome</keyword>
<comment type="caution">
    <text evidence="2">The sequence shown here is derived from an EMBL/GenBank/DDBJ whole genome shotgun (WGS) entry which is preliminary data.</text>
</comment>
<keyword evidence="1" id="KW-0175">Coiled coil</keyword>
<feature type="coiled-coil region" evidence="1">
    <location>
        <begin position="112"/>
        <end position="181"/>
    </location>
</feature>
<dbReference type="Proteomes" id="UP001633002">
    <property type="component" value="Unassembled WGS sequence"/>
</dbReference>
<evidence type="ECO:0000313" key="2">
    <source>
        <dbReference type="EMBL" id="KAL3686649.1"/>
    </source>
</evidence>
<sequence length="190" mass="21405">MAANEGFLHVTGWASCLLRRRSRDGGAPPSGFKVDKENLPAHFAGTYQCGMAATRASYMSRVGHPACHGGMASRSKVAGTKRNSPDGDRLPEIVKERLLHMELENGFLEERTKLLEEEGRKYRLRIDELRAELRETTDALLPYKNRVAEYSSDLREQLEANDAAREKISSLIEENKALRRQIDQNDQPGH</sequence>
<dbReference type="EMBL" id="JBJQOH010000005">
    <property type="protein sequence ID" value="KAL3686649.1"/>
    <property type="molecule type" value="Genomic_DNA"/>
</dbReference>
<name>A0ABD3H918_9MARC</name>
<evidence type="ECO:0000256" key="1">
    <source>
        <dbReference type="SAM" id="Coils"/>
    </source>
</evidence>
<gene>
    <name evidence="2" type="ORF">R1sor_009223</name>
</gene>
<proteinExistence type="predicted"/>
<organism evidence="2 3">
    <name type="scientific">Riccia sorocarpa</name>
    <dbReference type="NCBI Taxonomy" id="122646"/>
    <lineage>
        <taxon>Eukaryota</taxon>
        <taxon>Viridiplantae</taxon>
        <taxon>Streptophyta</taxon>
        <taxon>Embryophyta</taxon>
        <taxon>Marchantiophyta</taxon>
        <taxon>Marchantiopsida</taxon>
        <taxon>Marchantiidae</taxon>
        <taxon>Marchantiales</taxon>
        <taxon>Ricciaceae</taxon>
        <taxon>Riccia</taxon>
    </lineage>
</organism>
<dbReference type="AlphaFoldDB" id="A0ABD3H918"/>
<evidence type="ECO:0000313" key="3">
    <source>
        <dbReference type="Proteomes" id="UP001633002"/>
    </source>
</evidence>